<proteinExistence type="predicted"/>
<evidence type="ECO:0000313" key="2">
    <source>
        <dbReference type="Proteomes" id="UP000321954"/>
    </source>
</evidence>
<dbReference type="RefSeq" id="WP_146836497.1">
    <property type="nucleotide sequence ID" value="NZ_CP042476.1"/>
</dbReference>
<dbReference type="GO" id="GO:0004180">
    <property type="term" value="F:carboxypeptidase activity"/>
    <property type="evidence" value="ECO:0007669"/>
    <property type="project" value="UniProtKB-KW"/>
</dbReference>
<accession>A0A5B8YLZ6</accession>
<dbReference type="InterPro" id="IPR008969">
    <property type="entry name" value="CarboxyPept-like_regulatory"/>
</dbReference>
<sequence length="806" mass="92741">MRSFIICILLMLYFPVMFAQQIITGKVIDRATKAPLPFAKVYHSQDIQSLTNIKGEFSLELPPQSSGLKISYPGYVLLDLDINKFANFYHIQLSPLPKPVEKQKFPTETARDLVQKAINCKEINDPELYLKNYSYSSYNKLFVDTQQPSITPRGRNFLSERVSKHLYKSPHLKKEIVTGVKTPGFEEPVYEVLTLNLEPKSIYKDDYPIYGSRYASPLGKKALKNYEYKILDTVITGGRPGYMLYFKPKRPRVVAGWEGIIFIDTLSFAVQGSRTRLNGQIEIEIDEDYEYFPDEKIWFPIKSRVTLKPGTGGKDISIFGGSIALGTVQRKSSILNTVLAPGKIENDLQLTSVTNNYDFALIDEVNIEKRSAAILVLDEAHDHSINFWEINRQQPYTLEDEITAGKVEREILTGNILRKKEVLNAISQGFYPVEFWDFDLSKFIKYNNYEGFRIGAGGETNEQFSRRIKLEGYLVYGFKDRAWKYAAGGGLLLHRRSGTWWNLNYTQDIREVAGHQYLKGVNDFSILEPRFANISYYYAFNSIKTSLEHRFTPRLDSELQFAHSDISQLREYAFLNKGVLYRDYTIAEAKLSFLWRPFSKFLSTPHFHKIYDKRYPVITGQLSQGFSGVGGGNFNFTKLGLKAEYEIIREDRSVTQVTMEGNYGLGELPLTHAFHAFPNNPNKPEILNRFSVAGKISFETMYFDEFFSDRQASVHIRHQLRPFHISKNINPEFAIISRHVIGDFKNIAAHRNIKFQTLEQGFNEVGLELNQIFLGLGLSTVYRYGAYHLPTFRENFSLKFTLNLKI</sequence>
<dbReference type="Proteomes" id="UP000321954">
    <property type="component" value="Chromosome"/>
</dbReference>
<dbReference type="Pfam" id="PF13715">
    <property type="entry name" value="CarbopepD_reg_2"/>
    <property type="match status" value="1"/>
</dbReference>
<dbReference type="AlphaFoldDB" id="A0A5B8YLZ6"/>
<dbReference type="OrthoDB" id="604691at2"/>
<dbReference type="KEGG" id="anp:FK178_13875"/>
<gene>
    <name evidence="1" type="ORF">FK178_13875</name>
</gene>
<name>A0A5B8YLZ6_9FLAO</name>
<protein>
    <submittedName>
        <fullName evidence="1">Carboxypeptidase-like regulatory domain-containing protein</fullName>
    </submittedName>
</protein>
<organism evidence="1 2">
    <name type="scientific">Antarcticibacterium arcticum</name>
    <dbReference type="NCBI Taxonomy" id="2585771"/>
    <lineage>
        <taxon>Bacteria</taxon>
        <taxon>Pseudomonadati</taxon>
        <taxon>Bacteroidota</taxon>
        <taxon>Flavobacteriia</taxon>
        <taxon>Flavobacteriales</taxon>
        <taxon>Flavobacteriaceae</taxon>
        <taxon>Antarcticibacterium</taxon>
    </lineage>
</organism>
<reference evidence="1 2" key="1">
    <citation type="submission" date="2019-08" db="EMBL/GenBank/DDBJ databases">
        <title>Antarcticibacterium arcticum sp. nov., a bacterium isolated from marine sediment of the Canadian Beaufort Sea.</title>
        <authorList>
            <person name="Lee Y.M."/>
            <person name="Baek K."/>
            <person name="Lee D.-H."/>
            <person name="Shin S.C."/>
            <person name="Jin Y.K."/>
            <person name="Park Y."/>
        </authorList>
    </citation>
    <scope>NUCLEOTIDE SEQUENCE [LARGE SCALE GENOMIC DNA]</scope>
    <source>
        <strain evidence="1 2">PAMC 28998</strain>
    </source>
</reference>
<keyword evidence="1" id="KW-0645">Protease</keyword>
<dbReference type="Pfam" id="PF18939">
    <property type="entry name" value="DUF5686"/>
    <property type="match status" value="1"/>
</dbReference>
<keyword evidence="1" id="KW-0378">Hydrolase</keyword>
<dbReference type="InterPro" id="IPR043741">
    <property type="entry name" value="DUF5686"/>
</dbReference>
<keyword evidence="1" id="KW-0121">Carboxypeptidase</keyword>
<dbReference type="EMBL" id="CP042476">
    <property type="protein sequence ID" value="QED38735.1"/>
    <property type="molecule type" value="Genomic_DNA"/>
</dbReference>
<evidence type="ECO:0000313" key="1">
    <source>
        <dbReference type="EMBL" id="QED38735.1"/>
    </source>
</evidence>
<dbReference type="SUPFAM" id="SSF49464">
    <property type="entry name" value="Carboxypeptidase regulatory domain-like"/>
    <property type="match status" value="1"/>
</dbReference>
<keyword evidence="2" id="KW-1185">Reference proteome</keyword>